<dbReference type="Proteomes" id="UP000308600">
    <property type="component" value="Unassembled WGS sequence"/>
</dbReference>
<evidence type="ECO:0000313" key="1">
    <source>
        <dbReference type="EMBL" id="TFK66565.1"/>
    </source>
</evidence>
<reference evidence="1 2" key="1">
    <citation type="journal article" date="2019" name="Nat. Ecol. Evol.">
        <title>Megaphylogeny resolves global patterns of mushroom evolution.</title>
        <authorList>
            <person name="Varga T."/>
            <person name="Krizsan K."/>
            <person name="Foldi C."/>
            <person name="Dima B."/>
            <person name="Sanchez-Garcia M."/>
            <person name="Sanchez-Ramirez S."/>
            <person name="Szollosi G.J."/>
            <person name="Szarkandi J.G."/>
            <person name="Papp V."/>
            <person name="Albert L."/>
            <person name="Andreopoulos W."/>
            <person name="Angelini C."/>
            <person name="Antonin V."/>
            <person name="Barry K.W."/>
            <person name="Bougher N.L."/>
            <person name="Buchanan P."/>
            <person name="Buyck B."/>
            <person name="Bense V."/>
            <person name="Catcheside P."/>
            <person name="Chovatia M."/>
            <person name="Cooper J."/>
            <person name="Damon W."/>
            <person name="Desjardin D."/>
            <person name="Finy P."/>
            <person name="Geml J."/>
            <person name="Haridas S."/>
            <person name="Hughes K."/>
            <person name="Justo A."/>
            <person name="Karasinski D."/>
            <person name="Kautmanova I."/>
            <person name="Kiss B."/>
            <person name="Kocsube S."/>
            <person name="Kotiranta H."/>
            <person name="LaButti K.M."/>
            <person name="Lechner B.E."/>
            <person name="Liimatainen K."/>
            <person name="Lipzen A."/>
            <person name="Lukacs Z."/>
            <person name="Mihaltcheva S."/>
            <person name="Morgado L.N."/>
            <person name="Niskanen T."/>
            <person name="Noordeloos M.E."/>
            <person name="Ohm R.A."/>
            <person name="Ortiz-Santana B."/>
            <person name="Ovrebo C."/>
            <person name="Racz N."/>
            <person name="Riley R."/>
            <person name="Savchenko A."/>
            <person name="Shiryaev A."/>
            <person name="Soop K."/>
            <person name="Spirin V."/>
            <person name="Szebenyi C."/>
            <person name="Tomsovsky M."/>
            <person name="Tulloss R.E."/>
            <person name="Uehling J."/>
            <person name="Grigoriev I.V."/>
            <person name="Vagvolgyi C."/>
            <person name="Papp T."/>
            <person name="Martin F.M."/>
            <person name="Miettinen O."/>
            <person name="Hibbett D.S."/>
            <person name="Nagy L.G."/>
        </authorList>
    </citation>
    <scope>NUCLEOTIDE SEQUENCE [LARGE SCALE GENOMIC DNA]</scope>
    <source>
        <strain evidence="1 2">NL-1719</strain>
    </source>
</reference>
<keyword evidence="2" id="KW-1185">Reference proteome</keyword>
<proteinExistence type="predicted"/>
<accession>A0ACD3ALD0</accession>
<gene>
    <name evidence="1" type="ORF">BDN72DRAFT_917279</name>
</gene>
<sequence>MRPSLRILLALLCAIPTLSLPAQDSPYEVKERVRPPHGWIQHSKPPPDHTISLRIGLPQPNFGVLETHLYEVSDPNHSRYGQHLSKEEVEELVAPHPESLNAVNEWLASHGIQEEDISHSPARDWITLTIPIGLAEKMLDTKYHVWMNPTTGDYIVRTTSYSLPIDLHDHVDVIQPTTMFAQFKPYRSFIVKSDEKPLDINTALGTLTNPATGLVVDASCNDTITVPCLAQLYNSTGYIPSARPDNAIGITGYLGEYANTADLQQFYAEQRPDAVNSSFKFISVNGGINNQSEPGYEANLDVQFAFGLSHPIPATFYSTPGSPPFQPDVNTPTNTNEPYSDWIDFVLSQENLPLTISTSYGDDEQTVPQSYAQRVCQDLAQLGTRGISLLFSSGDNGVGDGESNPTAQSCFTNDGKNQTQFIPAFPASIVSVTAVGGTENVAPEVAVSRFYSGGGFSNYFPRPSYQDEAVSGYLKALKPGTYEGLYNASGRGYPDIAAQGDRFRIIVGGSPVSIGGTSASAPTIAGFIALLNDYRLTRSLPPLGFLNPFIYQKGYAGFTDILSGHNSGCGTTGFNVTKGWDPVTGFGTPNFGILKDLVLYA</sequence>
<organism evidence="1 2">
    <name type="scientific">Pluteus cervinus</name>
    <dbReference type="NCBI Taxonomy" id="181527"/>
    <lineage>
        <taxon>Eukaryota</taxon>
        <taxon>Fungi</taxon>
        <taxon>Dikarya</taxon>
        <taxon>Basidiomycota</taxon>
        <taxon>Agaricomycotina</taxon>
        <taxon>Agaricomycetes</taxon>
        <taxon>Agaricomycetidae</taxon>
        <taxon>Agaricales</taxon>
        <taxon>Pluteineae</taxon>
        <taxon>Pluteaceae</taxon>
        <taxon>Pluteus</taxon>
    </lineage>
</organism>
<name>A0ACD3ALD0_9AGAR</name>
<dbReference type="EMBL" id="ML208401">
    <property type="protein sequence ID" value="TFK66565.1"/>
    <property type="molecule type" value="Genomic_DNA"/>
</dbReference>
<evidence type="ECO:0000313" key="2">
    <source>
        <dbReference type="Proteomes" id="UP000308600"/>
    </source>
</evidence>
<protein>
    <submittedName>
        <fullName evidence="1">Tripeptidyl peptidase A</fullName>
    </submittedName>
</protein>